<keyword evidence="3" id="KW-1185">Reference proteome</keyword>
<feature type="transmembrane region" description="Helical" evidence="1">
    <location>
        <begin position="190"/>
        <end position="210"/>
    </location>
</feature>
<feature type="transmembrane region" description="Helical" evidence="1">
    <location>
        <begin position="53"/>
        <end position="74"/>
    </location>
</feature>
<evidence type="ECO:0008006" key="4">
    <source>
        <dbReference type="Google" id="ProtNLM"/>
    </source>
</evidence>
<keyword evidence="1" id="KW-0472">Membrane</keyword>
<dbReference type="Pfam" id="PF19528">
    <property type="entry name" value="DUF6056"/>
    <property type="match status" value="1"/>
</dbReference>
<dbReference type="Proteomes" id="UP000199513">
    <property type="component" value="Unassembled WGS sequence"/>
</dbReference>
<name>A0A1I2HFQ7_9BACT</name>
<evidence type="ECO:0000313" key="2">
    <source>
        <dbReference type="EMBL" id="SFF28378.1"/>
    </source>
</evidence>
<feature type="transmembrane region" description="Helical" evidence="1">
    <location>
        <begin position="167"/>
        <end position="184"/>
    </location>
</feature>
<proteinExistence type="predicted"/>
<feature type="transmembrane region" description="Helical" evidence="1">
    <location>
        <begin position="215"/>
        <end position="236"/>
    </location>
</feature>
<dbReference type="EMBL" id="FONY01000023">
    <property type="protein sequence ID" value="SFF28378.1"/>
    <property type="molecule type" value="Genomic_DNA"/>
</dbReference>
<accession>A0A1I2HFQ7</accession>
<feature type="transmembrane region" description="Helical" evidence="1">
    <location>
        <begin position="12"/>
        <end position="32"/>
    </location>
</feature>
<feature type="transmembrane region" description="Helical" evidence="1">
    <location>
        <begin position="135"/>
        <end position="160"/>
    </location>
</feature>
<feature type="transmembrane region" description="Helical" evidence="1">
    <location>
        <begin position="300"/>
        <end position="320"/>
    </location>
</feature>
<feature type="transmembrane region" description="Helical" evidence="1">
    <location>
        <begin position="361"/>
        <end position="380"/>
    </location>
</feature>
<evidence type="ECO:0000313" key="3">
    <source>
        <dbReference type="Proteomes" id="UP000199513"/>
    </source>
</evidence>
<reference evidence="2 3" key="1">
    <citation type="submission" date="2016-10" db="EMBL/GenBank/DDBJ databases">
        <authorList>
            <person name="de Groot N.N."/>
        </authorList>
    </citation>
    <scope>NUCLEOTIDE SEQUENCE [LARGE SCALE GENOMIC DNA]</scope>
    <source>
        <strain>GEY</strain>
        <strain evidence="3">DSM 9560</strain>
    </source>
</reference>
<organism evidence="2 3">
    <name type="scientific">Thermoflexibacter ruber</name>
    <dbReference type="NCBI Taxonomy" id="1003"/>
    <lineage>
        <taxon>Bacteria</taxon>
        <taxon>Pseudomonadati</taxon>
        <taxon>Bacteroidota</taxon>
        <taxon>Cytophagia</taxon>
        <taxon>Cytophagales</taxon>
        <taxon>Thermoflexibacteraceae</taxon>
        <taxon>Thermoflexibacter</taxon>
    </lineage>
</organism>
<feature type="transmembrane region" description="Helical" evidence="1">
    <location>
        <begin position="111"/>
        <end position="129"/>
    </location>
</feature>
<dbReference type="RefSeq" id="WP_177217382.1">
    <property type="nucleotide sequence ID" value="NZ_FONY01000023.1"/>
</dbReference>
<keyword evidence="1" id="KW-1133">Transmembrane helix</keyword>
<dbReference type="STRING" id="1003.SAMN04488541_102377"/>
<feature type="transmembrane region" description="Helical" evidence="1">
    <location>
        <begin position="332"/>
        <end position="349"/>
    </location>
</feature>
<sequence length="475" mass="54954">MLKLIYKHSSLIFLLCMLILIIVPAMWVSIYNHPCSDDFGLNVKMQGRNIFELVYDFYLTWGGAYVGVFFQALLQPSEVIGFKIVPILIILLFIGSFYFMLHIFFGEKFSFTEKIMGALIAFCLFFLQIDAPNETIYWVMSASAYQAGYLLFILFVGLIILWLRKQYIFKSFSIHYSLLLLFAVLTTGHIANIGLITLGTCGLLIIYVFFKHRHLLFSSFILLAVALVGFGIFFFAPGNFIRGGGLSQERDLIAHLLLSAKTYFSYLTRWFANSFFVLSSFIFMLIAVQKKAMSTTNISFLILFFITLGISYSFMFLPQYTVGYIAGRHIDMAYLFFLSGWFLTLYFLVSNYHQFFSEVSDLSVAYLKIACLIGALLILFPTPASNERKLIEDIVRQTAKKYDEERNQRHLEVMQKKKQGQKYLVLKPLQHKPFMLFKQDLFPTPQHWYNQMFAHYYGLDSVRIEGVDATEVMIK</sequence>
<evidence type="ECO:0000256" key="1">
    <source>
        <dbReference type="SAM" id="Phobius"/>
    </source>
</evidence>
<protein>
    <recommendedName>
        <fullName evidence="4">Glucosyl transferase GtrII</fullName>
    </recommendedName>
</protein>
<feature type="transmembrane region" description="Helical" evidence="1">
    <location>
        <begin position="270"/>
        <end position="288"/>
    </location>
</feature>
<dbReference type="AlphaFoldDB" id="A0A1I2HFQ7"/>
<feature type="transmembrane region" description="Helical" evidence="1">
    <location>
        <begin position="80"/>
        <end position="99"/>
    </location>
</feature>
<gene>
    <name evidence="2" type="ORF">SAMN04488541_102377</name>
</gene>
<keyword evidence="1" id="KW-0812">Transmembrane</keyword>
<dbReference type="InterPro" id="IPR045691">
    <property type="entry name" value="DUF6056"/>
</dbReference>